<sequence length="34" mass="3929">MAEWSKAPDSSSGPRERAWVQIPLLTFALFYLFI</sequence>
<proteinExistence type="predicted"/>
<dbReference type="Proteomes" id="UP000323597">
    <property type="component" value="Chromosome D11"/>
</dbReference>
<keyword evidence="2" id="KW-1185">Reference proteome</keyword>
<accession>A0A5D2SZ22</accession>
<dbReference type="EMBL" id="CM017659">
    <property type="protein sequence ID" value="TYI58211.1"/>
    <property type="molecule type" value="Genomic_DNA"/>
</dbReference>
<gene>
    <name evidence="1" type="ORF">E1A91_D11G339100v1</name>
</gene>
<dbReference type="AlphaFoldDB" id="A0A5D2SZ22"/>
<name>A0A5D2SZ22_GOSMU</name>
<reference evidence="1 2" key="1">
    <citation type="submission" date="2019-07" db="EMBL/GenBank/DDBJ databases">
        <title>WGS assembly of Gossypium mustelinum.</title>
        <authorList>
            <person name="Chen Z.J."/>
            <person name="Sreedasyam A."/>
            <person name="Ando A."/>
            <person name="Song Q."/>
            <person name="De L."/>
            <person name="Hulse-Kemp A."/>
            <person name="Ding M."/>
            <person name="Ye W."/>
            <person name="Kirkbride R."/>
            <person name="Jenkins J."/>
            <person name="Plott C."/>
            <person name="Lovell J."/>
            <person name="Lin Y.-M."/>
            <person name="Vaughn R."/>
            <person name="Liu B."/>
            <person name="Li W."/>
            <person name="Simpson S."/>
            <person name="Scheffler B."/>
            <person name="Saski C."/>
            <person name="Grover C."/>
            <person name="Hu G."/>
            <person name="Conover J."/>
            <person name="Carlson J."/>
            <person name="Shu S."/>
            <person name="Boston L."/>
            <person name="Williams M."/>
            <person name="Peterson D."/>
            <person name="Mcgee K."/>
            <person name="Jones D."/>
            <person name="Wendel J."/>
            <person name="Stelly D."/>
            <person name="Grimwood J."/>
            <person name="Schmutz J."/>
        </authorList>
    </citation>
    <scope>NUCLEOTIDE SEQUENCE [LARGE SCALE GENOMIC DNA]</scope>
    <source>
        <strain evidence="1">1408120.09</strain>
    </source>
</reference>
<evidence type="ECO:0000313" key="2">
    <source>
        <dbReference type="Proteomes" id="UP000323597"/>
    </source>
</evidence>
<protein>
    <submittedName>
        <fullName evidence="1">Uncharacterized protein</fullName>
    </submittedName>
</protein>
<organism evidence="1 2">
    <name type="scientific">Gossypium mustelinum</name>
    <name type="common">Cotton</name>
    <name type="synonym">Gossypium caicoense</name>
    <dbReference type="NCBI Taxonomy" id="34275"/>
    <lineage>
        <taxon>Eukaryota</taxon>
        <taxon>Viridiplantae</taxon>
        <taxon>Streptophyta</taxon>
        <taxon>Embryophyta</taxon>
        <taxon>Tracheophyta</taxon>
        <taxon>Spermatophyta</taxon>
        <taxon>Magnoliopsida</taxon>
        <taxon>eudicotyledons</taxon>
        <taxon>Gunneridae</taxon>
        <taxon>Pentapetalae</taxon>
        <taxon>rosids</taxon>
        <taxon>malvids</taxon>
        <taxon>Malvales</taxon>
        <taxon>Malvaceae</taxon>
        <taxon>Malvoideae</taxon>
        <taxon>Gossypium</taxon>
    </lineage>
</organism>
<evidence type="ECO:0000313" key="1">
    <source>
        <dbReference type="EMBL" id="TYI58211.1"/>
    </source>
</evidence>